<dbReference type="GO" id="GO:0015562">
    <property type="term" value="F:efflux transmembrane transporter activity"/>
    <property type="evidence" value="ECO:0007669"/>
    <property type="project" value="TreeGrafter"/>
</dbReference>
<name>F4LTF6_TEPAE</name>
<dbReference type="Pfam" id="PF25881">
    <property type="entry name" value="HH_YBHG"/>
    <property type="match status" value="1"/>
</dbReference>
<dbReference type="Proteomes" id="UP000010802">
    <property type="component" value="Chromosome"/>
</dbReference>
<dbReference type="InterPro" id="IPR059052">
    <property type="entry name" value="HH_YbhG-like"/>
</dbReference>
<dbReference type="KEGG" id="tep:TepRe1_0284"/>
<sequence>MKMKNNGLPYVIIFALIFCLILSGCGSKTATTEVEQEKVVPVKVALSEMEDLPEYQSFPGEITAVDEVSLSPKMGGKVEQILVKEGETVKAGQVIIRLEQKDVVSQVNQAQAAYEAAMAQLSSLENGQLPQQIAQLESAVNQAEANFNNAKENYERMKALFEQEAITKQQFEGAELQYSIAKEQYESAKTQLDLTKEKTAPESLSMAQAQVKQAEAALTAAKTALDNCLITSPIDGVVGAISATVGQLVSAGYPVATVGNLNSVEIQINVTEDRVSGLKVGQEAEVTVDAAGDSVLKGEVISVSPFKDSRTQVYPVKVLVQNEKNLLKSGMFARVKLMVALHSNVVTVPEDAVVSYDGTSVVYTVEDGKAKANEIEIGPASMGKVVVTKGLASGKEIIVEGQEFVTDGIKVKVEGRGDTK</sequence>
<accession>L0RZL3</accession>
<evidence type="ECO:0000259" key="5">
    <source>
        <dbReference type="Pfam" id="PF25989"/>
    </source>
</evidence>
<evidence type="ECO:0000256" key="2">
    <source>
        <dbReference type="SAM" id="Coils"/>
    </source>
</evidence>
<evidence type="ECO:0000259" key="4">
    <source>
        <dbReference type="Pfam" id="PF25954"/>
    </source>
</evidence>
<dbReference type="Pfam" id="PF25954">
    <property type="entry name" value="Beta-barrel_RND_2"/>
    <property type="match status" value="1"/>
</dbReference>
<dbReference type="eggNOG" id="COG0845">
    <property type="taxonomic scope" value="Bacteria"/>
</dbReference>
<evidence type="ECO:0000259" key="3">
    <source>
        <dbReference type="Pfam" id="PF25881"/>
    </source>
</evidence>
<dbReference type="GO" id="GO:1990281">
    <property type="term" value="C:efflux pump complex"/>
    <property type="evidence" value="ECO:0007669"/>
    <property type="project" value="TreeGrafter"/>
</dbReference>
<dbReference type="OrthoDB" id="5392603at2"/>
<feature type="domain" description="CusB-like beta-barrel" evidence="4">
    <location>
        <begin position="266"/>
        <end position="338"/>
    </location>
</feature>
<dbReference type="InterPro" id="IPR058792">
    <property type="entry name" value="Beta-barrel_RND_2"/>
</dbReference>
<comment type="similarity">
    <text evidence="1">Belongs to the membrane fusion protein (MFP) (TC 8.A.1) family.</text>
</comment>
<feature type="domain" description="YknX-like C-terminal permuted SH3-like" evidence="5">
    <location>
        <begin position="345"/>
        <end position="413"/>
    </location>
</feature>
<dbReference type="InterPro" id="IPR058637">
    <property type="entry name" value="YknX-like_C"/>
</dbReference>
<dbReference type="Gene3D" id="1.10.287.470">
    <property type="entry name" value="Helix hairpin bin"/>
    <property type="match status" value="2"/>
</dbReference>
<dbReference type="Pfam" id="PF25989">
    <property type="entry name" value="YknX_C"/>
    <property type="match status" value="1"/>
</dbReference>
<keyword evidence="2" id="KW-0175">Coiled coil</keyword>
<proteinExistence type="inferred from homology"/>
<feature type="coiled-coil region" evidence="2">
    <location>
        <begin position="107"/>
        <end position="224"/>
    </location>
</feature>
<dbReference type="AlphaFoldDB" id="F4LTF6"/>
<dbReference type="InterPro" id="IPR006143">
    <property type="entry name" value="RND_pump_MFP"/>
</dbReference>
<dbReference type="PROSITE" id="PS51257">
    <property type="entry name" value="PROKAR_LIPOPROTEIN"/>
    <property type="match status" value="1"/>
</dbReference>
<dbReference type="STRING" id="1209989.TepRe1_0284"/>
<reference evidence="7" key="1">
    <citation type="journal article" date="2013" name="Genome Announc.">
        <title>First genome sequence of a syntrophic acetate-oxidizing bacterium, Tepidanaerobacter acetatoxydans strain Re1.</title>
        <authorList>
            <person name="Manzoor S."/>
            <person name="Bongcam-Rudloff E."/>
            <person name="Schnurer A."/>
            <person name="Muller B."/>
        </authorList>
    </citation>
    <scope>NUCLEOTIDE SEQUENCE [LARGE SCALE GENOMIC DNA]</scope>
    <source>
        <strain evidence="7">Re1</strain>
    </source>
</reference>
<feature type="domain" description="YbhG-like alpha-helical hairpin" evidence="3">
    <location>
        <begin position="99"/>
        <end position="227"/>
    </location>
</feature>
<gene>
    <name evidence="6" type="ordered locus">TEPIRE1_0316</name>
</gene>
<dbReference type="KEGG" id="tae:TepiRe1_0316"/>
<dbReference type="SUPFAM" id="SSF111369">
    <property type="entry name" value="HlyD-like secretion proteins"/>
    <property type="match status" value="3"/>
</dbReference>
<organism evidence="6 7">
    <name type="scientific">Tepidanaerobacter acetatoxydans (strain DSM 21804 / JCM 16047 / Re1)</name>
    <dbReference type="NCBI Taxonomy" id="1209989"/>
    <lineage>
        <taxon>Bacteria</taxon>
        <taxon>Bacillati</taxon>
        <taxon>Bacillota</taxon>
        <taxon>Clostridia</taxon>
        <taxon>Thermosediminibacterales</taxon>
        <taxon>Tepidanaerobacteraceae</taxon>
        <taxon>Tepidanaerobacter</taxon>
    </lineage>
</organism>
<protein>
    <submittedName>
        <fullName evidence="6">Efflux transporter, RND family, MFP subunit</fullName>
    </submittedName>
</protein>
<dbReference type="EMBL" id="HF563609">
    <property type="protein sequence ID" value="CCP24992.1"/>
    <property type="molecule type" value="Genomic_DNA"/>
</dbReference>
<dbReference type="PANTHER" id="PTHR30469">
    <property type="entry name" value="MULTIDRUG RESISTANCE PROTEIN MDTA"/>
    <property type="match status" value="1"/>
</dbReference>
<evidence type="ECO:0000313" key="6">
    <source>
        <dbReference type="EMBL" id="CCP24992.1"/>
    </source>
</evidence>
<dbReference type="RefSeq" id="WP_013777411.1">
    <property type="nucleotide sequence ID" value="NC_015519.1"/>
</dbReference>
<dbReference type="Gene3D" id="2.40.30.170">
    <property type="match status" value="1"/>
</dbReference>
<evidence type="ECO:0000313" key="7">
    <source>
        <dbReference type="Proteomes" id="UP000010802"/>
    </source>
</evidence>
<dbReference type="HOGENOM" id="CLU_018816_14_4_9"/>
<dbReference type="Gene3D" id="2.40.420.20">
    <property type="match status" value="1"/>
</dbReference>
<dbReference type="NCBIfam" id="TIGR01730">
    <property type="entry name" value="RND_mfp"/>
    <property type="match status" value="1"/>
</dbReference>
<accession>F4LTF6</accession>
<dbReference type="PATRIC" id="fig|1209989.3.peg.329"/>
<dbReference type="Gene3D" id="2.40.50.100">
    <property type="match status" value="2"/>
</dbReference>
<dbReference type="FunFam" id="2.40.30.170:FF:000010">
    <property type="entry name" value="Efflux RND transporter periplasmic adaptor subunit"/>
    <property type="match status" value="1"/>
</dbReference>
<keyword evidence="7" id="KW-1185">Reference proteome</keyword>
<evidence type="ECO:0000256" key="1">
    <source>
        <dbReference type="ARBA" id="ARBA00009477"/>
    </source>
</evidence>